<dbReference type="STRING" id="2656787.A0A370TMI2"/>
<evidence type="ECO:0000256" key="6">
    <source>
        <dbReference type="RuleBase" id="RU000461"/>
    </source>
</evidence>
<organism evidence="8 9">
    <name type="scientific">Venustampulla echinocandica</name>
    <dbReference type="NCBI Taxonomy" id="2656787"/>
    <lineage>
        <taxon>Eukaryota</taxon>
        <taxon>Fungi</taxon>
        <taxon>Dikarya</taxon>
        <taxon>Ascomycota</taxon>
        <taxon>Pezizomycotina</taxon>
        <taxon>Leotiomycetes</taxon>
        <taxon>Helotiales</taxon>
        <taxon>Pleuroascaceae</taxon>
        <taxon>Venustampulla</taxon>
    </lineage>
</organism>
<sequence length="126" mass="14632">MTNPEQLDDAADLTGKSRTLELDSLPYLRTVIDESLRMWRPTSTPLPRITPSDRTVSVAGTDNPPATRINAFQWFVHRDMTKWDRAHEWCLERWLGRRETDKKTVREDVLWAFGSGPRMCLGSNWT</sequence>
<evidence type="ECO:0000256" key="2">
    <source>
        <dbReference type="ARBA" id="ARBA00010617"/>
    </source>
</evidence>
<comment type="similarity">
    <text evidence="2 6">Belongs to the cytochrome P450 family.</text>
</comment>
<keyword evidence="6" id="KW-0503">Monooxygenase</keyword>
<dbReference type="InterPro" id="IPR002403">
    <property type="entry name" value="Cyt_P450_E_grp-IV"/>
</dbReference>
<keyword evidence="4 5" id="KW-0408">Iron</keyword>
<proteinExistence type="inferred from homology"/>
<protein>
    <recommendedName>
        <fullName evidence="10">Cytochrome P450</fullName>
    </recommendedName>
</protein>
<feature type="binding site" description="axial binding residue" evidence="5">
    <location>
        <position position="120"/>
    </location>
    <ligand>
        <name>heme</name>
        <dbReference type="ChEBI" id="CHEBI:30413"/>
    </ligand>
    <ligandPart>
        <name>Fe</name>
        <dbReference type="ChEBI" id="CHEBI:18248"/>
    </ligandPart>
</feature>
<evidence type="ECO:0000256" key="7">
    <source>
        <dbReference type="SAM" id="MobiDB-lite"/>
    </source>
</evidence>
<evidence type="ECO:0000256" key="4">
    <source>
        <dbReference type="ARBA" id="ARBA00023004"/>
    </source>
</evidence>
<evidence type="ECO:0000313" key="9">
    <source>
        <dbReference type="Proteomes" id="UP000254866"/>
    </source>
</evidence>
<keyword evidence="5 6" id="KW-0349">Heme</keyword>
<comment type="cofactor">
    <cofactor evidence="1 5">
        <name>heme</name>
        <dbReference type="ChEBI" id="CHEBI:30413"/>
    </cofactor>
</comment>
<dbReference type="GO" id="GO:0020037">
    <property type="term" value="F:heme binding"/>
    <property type="evidence" value="ECO:0007669"/>
    <property type="project" value="InterPro"/>
</dbReference>
<dbReference type="GO" id="GO:0016705">
    <property type="term" value="F:oxidoreductase activity, acting on paired donors, with incorporation or reduction of molecular oxygen"/>
    <property type="evidence" value="ECO:0007669"/>
    <property type="project" value="InterPro"/>
</dbReference>
<dbReference type="InterPro" id="IPR017972">
    <property type="entry name" value="Cyt_P450_CS"/>
</dbReference>
<dbReference type="Pfam" id="PF00067">
    <property type="entry name" value="p450"/>
    <property type="match status" value="1"/>
</dbReference>
<dbReference type="InterPro" id="IPR036396">
    <property type="entry name" value="Cyt_P450_sf"/>
</dbReference>
<dbReference type="Proteomes" id="UP000254866">
    <property type="component" value="Unassembled WGS sequence"/>
</dbReference>
<dbReference type="GeneID" id="43598929"/>
<name>A0A370TMI2_9HELO</name>
<evidence type="ECO:0000256" key="1">
    <source>
        <dbReference type="ARBA" id="ARBA00001971"/>
    </source>
</evidence>
<dbReference type="PANTHER" id="PTHR24305:SF166">
    <property type="entry name" value="CYTOCHROME P450 12A4, MITOCHONDRIAL-RELATED"/>
    <property type="match status" value="1"/>
</dbReference>
<dbReference type="AlphaFoldDB" id="A0A370TMI2"/>
<dbReference type="PANTHER" id="PTHR24305">
    <property type="entry name" value="CYTOCHROME P450"/>
    <property type="match status" value="1"/>
</dbReference>
<dbReference type="GO" id="GO:0005506">
    <property type="term" value="F:iron ion binding"/>
    <property type="evidence" value="ECO:0007669"/>
    <property type="project" value="InterPro"/>
</dbReference>
<keyword evidence="9" id="KW-1185">Reference proteome</keyword>
<dbReference type="InterPro" id="IPR050121">
    <property type="entry name" value="Cytochrome_P450_monoxygenase"/>
</dbReference>
<gene>
    <name evidence="8" type="ORF">BP5553_06080</name>
</gene>
<keyword evidence="6" id="KW-0560">Oxidoreductase</keyword>
<accession>A0A370TMI2</accession>
<comment type="caution">
    <text evidence="8">The sequence shown here is derived from an EMBL/GenBank/DDBJ whole genome shotgun (WGS) entry which is preliminary data.</text>
</comment>
<dbReference type="RefSeq" id="XP_031869384.1">
    <property type="nucleotide sequence ID" value="XM_032014703.1"/>
</dbReference>
<evidence type="ECO:0008006" key="10">
    <source>
        <dbReference type="Google" id="ProtNLM"/>
    </source>
</evidence>
<dbReference type="GO" id="GO:0004497">
    <property type="term" value="F:monooxygenase activity"/>
    <property type="evidence" value="ECO:0007669"/>
    <property type="project" value="UniProtKB-KW"/>
</dbReference>
<dbReference type="PROSITE" id="PS00086">
    <property type="entry name" value="CYTOCHROME_P450"/>
    <property type="match status" value="1"/>
</dbReference>
<keyword evidence="3 5" id="KW-0479">Metal-binding</keyword>
<dbReference type="InterPro" id="IPR001128">
    <property type="entry name" value="Cyt_P450"/>
</dbReference>
<evidence type="ECO:0000256" key="3">
    <source>
        <dbReference type="ARBA" id="ARBA00022723"/>
    </source>
</evidence>
<reference evidence="8 9" key="1">
    <citation type="journal article" date="2018" name="IMA Fungus">
        <title>IMA Genome-F 9: Draft genome sequence of Annulohypoxylon stygium, Aspergillus mulundensis, Berkeleyomyces basicola (syn. Thielaviopsis basicola), Ceratocystis smalleyi, two Cercospora beticola strains, Coleophoma cylindrospora, Fusarium fracticaudum, Phialophora cf. hyalina, and Morchella septimelata.</title>
        <authorList>
            <person name="Wingfield B.D."/>
            <person name="Bills G.F."/>
            <person name="Dong Y."/>
            <person name="Huang W."/>
            <person name="Nel W.J."/>
            <person name="Swalarsk-Parry B.S."/>
            <person name="Vaghefi N."/>
            <person name="Wilken P.M."/>
            <person name="An Z."/>
            <person name="de Beer Z.W."/>
            <person name="De Vos L."/>
            <person name="Chen L."/>
            <person name="Duong T.A."/>
            <person name="Gao Y."/>
            <person name="Hammerbacher A."/>
            <person name="Kikkert J.R."/>
            <person name="Li Y."/>
            <person name="Li H."/>
            <person name="Li K."/>
            <person name="Li Q."/>
            <person name="Liu X."/>
            <person name="Ma X."/>
            <person name="Naidoo K."/>
            <person name="Pethybridge S.J."/>
            <person name="Sun J."/>
            <person name="Steenkamp E.T."/>
            <person name="van der Nest M.A."/>
            <person name="van Wyk S."/>
            <person name="Wingfield M.J."/>
            <person name="Xiong C."/>
            <person name="Yue Q."/>
            <person name="Zhang X."/>
        </authorList>
    </citation>
    <scope>NUCLEOTIDE SEQUENCE [LARGE SCALE GENOMIC DNA]</scope>
    <source>
        <strain evidence="8 9">BP 5553</strain>
    </source>
</reference>
<evidence type="ECO:0000256" key="5">
    <source>
        <dbReference type="PIRSR" id="PIRSR602403-1"/>
    </source>
</evidence>
<dbReference type="EMBL" id="NPIC01000004">
    <property type="protein sequence ID" value="RDL36728.1"/>
    <property type="molecule type" value="Genomic_DNA"/>
</dbReference>
<feature type="region of interest" description="Disordered" evidence="7">
    <location>
        <begin position="43"/>
        <end position="62"/>
    </location>
</feature>
<dbReference type="OrthoDB" id="1470350at2759"/>
<dbReference type="PRINTS" id="PR00465">
    <property type="entry name" value="EP450IV"/>
</dbReference>
<evidence type="ECO:0000313" key="8">
    <source>
        <dbReference type="EMBL" id="RDL36728.1"/>
    </source>
</evidence>
<dbReference type="SUPFAM" id="SSF48264">
    <property type="entry name" value="Cytochrome P450"/>
    <property type="match status" value="1"/>
</dbReference>
<dbReference type="Gene3D" id="1.10.630.10">
    <property type="entry name" value="Cytochrome P450"/>
    <property type="match status" value="1"/>
</dbReference>